<feature type="binding site" evidence="12">
    <location>
        <position position="28"/>
    </location>
    <ligand>
        <name>[4Fe-4S] cluster</name>
        <dbReference type="ChEBI" id="CHEBI:49883"/>
        <label>1</label>
        <note>4Fe-4S-S-AdoMet</note>
    </ligand>
</feature>
<feature type="binding site" evidence="12">
    <location>
        <position position="27"/>
    </location>
    <ligand>
        <name>S-adenosyl-L-methionine</name>
        <dbReference type="ChEBI" id="CHEBI:59789"/>
    </ligand>
</feature>
<feature type="binding site" evidence="12">
    <location>
        <position position="14"/>
    </location>
    <ligand>
        <name>GTP</name>
        <dbReference type="ChEBI" id="CHEBI:37565"/>
    </ligand>
</feature>
<keyword evidence="9 12" id="KW-0501">Molybdenum cofactor biosynthesis</keyword>
<dbReference type="SFLD" id="SFLDS00029">
    <property type="entry name" value="Radical_SAM"/>
    <property type="match status" value="1"/>
</dbReference>
<keyword evidence="4 12" id="KW-0479">Metal-binding</keyword>
<dbReference type="InterPro" id="IPR058240">
    <property type="entry name" value="rSAM_sf"/>
</dbReference>
<evidence type="ECO:0000313" key="15">
    <source>
        <dbReference type="Proteomes" id="UP000237684"/>
    </source>
</evidence>
<dbReference type="GO" id="GO:0006777">
    <property type="term" value="P:Mo-molybdopterin cofactor biosynthetic process"/>
    <property type="evidence" value="ECO:0007669"/>
    <property type="project" value="UniProtKB-UniRule"/>
</dbReference>
<protein>
    <recommendedName>
        <fullName evidence="1 12">GTP 3',8-cyclase</fullName>
        <ecNumber evidence="1 12">4.1.99.22</ecNumber>
    </recommendedName>
    <alternativeName>
        <fullName evidence="12">Molybdenum cofactor biosynthesis protein A</fullName>
    </alternativeName>
</protein>
<feature type="binding site" evidence="12">
    <location>
        <position position="254"/>
    </location>
    <ligand>
        <name>[4Fe-4S] cluster</name>
        <dbReference type="ChEBI" id="CHEBI:49883"/>
        <label>2</label>
        <note>4Fe-4S-substrate</note>
    </ligand>
</feature>
<feature type="binding site" evidence="12">
    <location>
        <position position="189"/>
    </location>
    <ligand>
        <name>S-adenosyl-L-methionine</name>
        <dbReference type="ChEBI" id="CHEBI:59789"/>
    </ligand>
</feature>
<evidence type="ECO:0000256" key="8">
    <source>
        <dbReference type="ARBA" id="ARBA00023134"/>
    </source>
</evidence>
<evidence type="ECO:0000256" key="12">
    <source>
        <dbReference type="HAMAP-Rule" id="MF_01225"/>
    </source>
</evidence>
<feature type="binding site" evidence="12">
    <location>
        <position position="25"/>
    </location>
    <ligand>
        <name>[4Fe-4S] cluster</name>
        <dbReference type="ChEBI" id="CHEBI:49883"/>
        <label>1</label>
        <note>4Fe-4S-S-AdoMet</note>
    </ligand>
</feature>
<evidence type="ECO:0000256" key="9">
    <source>
        <dbReference type="ARBA" id="ARBA00023150"/>
    </source>
</evidence>
<dbReference type="Gene3D" id="3.20.20.70">
    <property type="entry name" value="Aldolase class I"/>
    <property type="match status" value="1"/>
</dbReference>
<comment type="catalytic activity">
    <reaction evidence="11 12">
        <text>GTP + AH2 + S-adenosyl-L-methionine = (8S)-3',8-cyclo-7,8-dihydroguanosine 5'-triphosphate + 5'-deoxyadenosine + L-methionine + A + H(+)</text>
        <dbReference type="Rhea" id="RHEA:49576"/>
        <dbReference type="ChEBI" id="CHEBI:13193"/>
        <dbReference type="ChEBI" id="CHEBI:15378"/>
        <dbReference type="ChEBI" id="CHEBI:17319"/>
        <dbReference type="ChEBI" id="CHEBI:17499"/>
        <dbReference type="ChEBI" id="CHEBI:37565"/>
        <dbReference type="ChEBI" id="CHEBI:57844"/>
        <dbReference type="ChEBI" id="CHEBI:59789"/>
        <dbReference type="ChEBI" id="CHEBI:131766"/>
        <dbReference type="EC" id="4.1.99.22"/>
    </reaction>
</comment>
<keyword evidence="7 12" id="KW-0411">Iron-sulfur</keyword>
<keyword evidence="8 12" id="KW-0342">GTP-binding</keyword>
<dbReference type="SFLD" id="SFLDG01386">
    <property type="entry name" value="main_SPASM_domain-containing"/>
    <property type="match status" value="1"/>
</dbReference>
<feature type="domain" description="Radical SAM core" evidence="13">
    <location>
        <begin position="5"/>
        <end position="229"/>
    </location>
</feature>
<evidence type="ECO:0000256" key="1">
    <source>
        <dbReference type="ARBA" id="ARBA00012167"/>
    </source>
</evidence>
<dbReference type="GO" id="GO:0005525">
    <property type="term" value="F:GTP binding"/>
    <property type="evidence" value="ECO:0007669"/>
    <property type="project" value="UniProtKB-UniRule"/>
</dbReference>
<dbReference type="InterPro" id="IPR007197">
    <property type="entry name" value="rSAM"/>
</dbReference>
<dbReference type="InParanoid" id="A0A2S8STC8"/>
<dbReference type="GO" id="GO:0051539">
    <property type="term" value="F:4 iron, 4 sulfur cluster binding"/>
    <property type="evidence" value="ECO:0007669"/>
    <property type="project" value="UniProtKB-UniRule"/>
</dbReference>
<dbReference type="SFLD" id="SFLDG01067">
    <property type="entry name" value="SPASM/twitch_domain_containing"/>
    <property type="match status" value="1"/>
</dbReference>
<dbReference type="SFLD" id="SFLDG01383">
    <property type="entry name" value="cyclic_pyranopterin_phosphate"/>
    <property type="match status" value="1"/>
</dbReference>
<comment type="function">
    <text evidence="12">Catalyzes the cyclization of GTP to (8S)-3',8-cyclo-7,8-dihydroguanosine 5'-triphosphate.</text>
</comment>
<comment type="caution">
    <text evidence="14">The sequence shown here is derived from an EMBL/GenBank/DDBJ whole genome shotgun (WGS) entry which is preliminary data.</text>
</comment>
<keyword evidence="15" id="KW-1185">Reference proteome</keyword>
<evidence type="ECO:0000256" key="10">
    <source>
        <dbReference type="ARBA" id="ARBA00023239"/>
    </source>
</evidence>
<evidence type="ECO:0000313" key="14">
    <source>
        <dbReference type="EMBL" id="PQV64036.1"/>
    </source>
</evidence>
<dbReference type="EMBL" id="NIGF01000007">
    <property type="protein sequence ID" value="PQV64036.1"/>
    <property type="molecule type" value="Genomic_DNA"/>
</dbReference>
<feature type="binding site" evidence="12">
    <location>
        <position position="119"/>
    </location>
    <ligand>
        <name>S-adenosyl-L-methionine</name>
        <dbReference type="ChEBI" id="CHEBI:59789"/>
    </ligand>
</feature>
<dbReference type="GO" id="GO:0046872">
    <property type="term" value="F:metal ion binding"/>
    <property type="evidence" value="ECO:0007669"/>
    <property type="project" value="UniProtKB-KW"/>
</dbReference>
<dbReference type="CDD" id="cd21117">
    <property type="entry name" value="Twitch_MoaA"/>
    <property type="match status" value="1"/>
</dbReference>
<evidence type="ECO:0000256" key="3">
    <source>
        <dbReference type="ARBA" id="ARBA00022691"/>
    </source>
</evidence>
<feature type="binding site" evidence="12">
    <location>
        <position position="21"/>
    </location>
    <ligand>
        <name>[4Fe-4S] cluster</name>
        <dbReference type="ChEBI" id="CHEBI:49883"/>
        <label>1</label>
        <note>4Fe-4S-S-AdoMet</note>
    </ligand>
</feature>
<dbReference type="PANTHER" id="PTHR22960:SF0">
    <property type="entry name" value="MOLYBDENUM COFACTOR BIOSYNTHESIS PROTEIN 1"/>
    <property type="match status" value="1"/>
</dbReference>
<dbReference type="PROSITE" id="PS01305">
    <property type="entry name" value="MOAA_NIFB_PQQE"/>
    <property type="match status" value="1"/>
</dbReference>
<feature type="binding site" evidence="12">
    <location>
        <position position="64"/>
    </location>
    <ligand>
        <name>GTP</name>
        <dbReference type="ChEBI" id="CHEBI:37565"/>
    </ligand>
</feature>
<dbReference type="PANTHER" id="PTHR22960">
    <property type="entry name" value="MOLYBDOPTERIN COFACTOR SYNTHESIS PROTEIN A"/>
    <property type="match status" value="1"/>
</dbReference>
<dbReference type="UniPathway" id="UPA00344"/>
<dbReference type="AlphaFoldDB" id="A0A2S8STC8"/>
<keyword evidence="3 12" id="KW-0949">S-adenosyl-L-methionine</keyword>
<comment type="pathway">
    <text evidence="12">Cofactor biosynthesis; molybdopterin biosynthesis.</text>
</comment>
<dbReference type="GO" id="GO:1904047">
    <property type="term" value="F:S-adenosyl-L-methionine binding"/>
    <property type="evidence" value="ECO:0007669"/>
    <property type="project" value="UniProtKB-UniRule"/>
</dbReference>
<evidence type="ECO:0000256" key="5">
    <source>
        <dbReference type="ARBA" id="ARBA00022741"/>
    </source>
</evidence>
<evidence type="ECO:0000256" key="4">
    <source>
        <dbReference type="ARBA" id="ARBA00022723"/>
    </source>
</evidence>
<dbReference type="Proteomes" id="UP000237684">
    <property type="component" value="Unassembled WGS sequence"/>
</dbReference>
<keyword evidence="6 12" id="KW-0408">Iron</keyword>
<dbReference type="OrthoDB" id="9763993at2"/>
<feature type="binding site" evidence="12">
    <location>
        <position position="95"/>
    </location>
    <ligand>
        <name>GTP</name>
        <dbReference type="ChEBI" id="CHEBI:37565"/>
    </ligand>
</feature>
<evidence type="ECO:0000259" key="13">
    <source>
        <dbReference type="PROSITE" id="PS51918"/>
    </source>
</evidence>
<dbReference type="GO" id="GO:0061799">
    <property type="term" value="F:cyclic pyranopterin monophosphate synthase activity"/>
    <property type="evidence" value="ECO:0007669"/>
    <property type="project" value="TreeGrafter"/>
</dbReference>
<dbReference type="EC" id="4.1.99.22" evidence="1 12"/>
<dbReference type="InterPro" id="IPR013785">
    <property type="entry name" value="Aldolase_TIM"/>
</dbReference>
<dbReference type="RefSeq" id="WP_157947605.1">
    <property type="nucleotide sequence ID" value="NZ_NIGF01000007.1"/>
</dbReference>
<keyword evidence="10 12" id="KW-0456">Lyase</keyword>
<sequence>MLQDRFQRLISYLRISVTDRCNFRCVYCMPEAGVEVSPREEILSFEEIARIARVGATLGLSKIRLTGGEPTVRRDLPTLVSMLRAIPEIKEIAMTTNAALLDNLAIPLKNAGMNRLNISLDTLSHKKSREIARRDEFERVLAGIDAAKCAGLGIKFNTVVMRGLNDDELPDLLEFARSYDAQIRFIEYMPMGMARFDERNRLVSATQMREILSSKFDLVPEAENGDPARGYVCNRTGARAGFISSMSDHFCDSCNRMRLTALGGLRPCLHQNAEVDARAILRNGGSDEDLQAAFLEAAGLKWAGHRMNDIIPLFSSKDMVSIGG</sequence>
<dbReference type="InterPro" id="IPR000385">
    <property type="entry name" value="MoaA_NifB_PqqE_Fe-S-bd_CS"/>
</dbReference>
<keyword evidence="5 12" id="KW-0547">Nucleotide-binding</keyword>
<evidence type="ECO:0000256" key="7">
    <source>
        <dbReference type="ARBA" id="ARBA00023014"/>
    </source>
</evidence>
<feature type="binding site" evidence="12">
    <location>
        <position position="68"/>
    </location>
    <ligand>
        <name>S-adenosyl-L-methionine</name>
        <dbReference type="ChEBI" id="CHEBI:59789"/>
    </ligand>
</feature>
<dbReference type="SMART" id="SM00729">
    <property type="entry name" value="Elp3"/>
    <property type="match status" value="1"/>
</dbReference>
<feature type="binding site" evidence="12">
    <location>
        <position position="268"/>
    </location>
    <ligand>
        <name>[4Fe-4S] cluster</name>
        <dbReference type="ChEBI" id="CHEBI:49883"/>
        <label>2</label>
        <note>4Fe-4S-substrate</note>
    </ligand>
</feature>
<proteinExistence type="inferred from homology"/>
<dbReference type="PROSITE" id="PS51918">
    <property type="entry name" value="RADICAL_SAM"/>
    <property type="match status" value="1"/>
</dbReference>
<dbReference type="InterPro" id="IPR006638">
    <property type="entry name" value="Elp3/MiaA/NifB-like_rSAM"/>
</dbReference>
<reference evidence="14 15" key="1">
    <citation type="journal article" date="2018" name="Syst. Appl. Microbiol.">
        <title>Abditibacterium utsteinense sp. nov., the first cultivated member of candidate phylum FBP, isolated from ice-free Antarctic soil samples.</title>
        <authorList>
            <person name="Tahon G."/>
            <person name="Tytgat B."/>
            <person name="Lebbe L."/>
            <person name="Carlier A."/>
            <person name="Willems A."/>
        </authorList>
    </citation>
    <scope>NUCLEOTIDE SEQUENCE [LARGE SCALE GENOMIC DNA]</scope>
    <source>
        <strain evidence="14 15">LMG 29911</strain>
    </source>
</reference>
<dbReference type="InterPro" id="IPR013483">
    <property type="entry name" value="MoaA"/>
</dbReference>
<dbReference type="InterPro" id="IPR050105">
    <property type="entry name" value="MoCo_biosynth_MoaA/MoaC"/>
</dbReference>
<comment type="similarity">
    <text evidence="12">Belongs to the radical SAM superfamily. MoaA family.</text>
</comment>
<gene>
    <name evidence="12" type="primary">moaA</name>
    <name evidence="14" type="ORF">B1R32_10761</name>
</gene>
<dbReference type="FunCoup" id="A0A2S8STC8">
    <property type="interactions" value="439"/>
</dbReference>
<dbReference type="Pfam" id="PF06463">
    <property type="entry name" value="Mob_synth_C"/>
    <property type="match status" value="1"/>
</dbReference>
<dbReference type="CDD" id="cd01335">
    <property type="entry name" value="Radical_SAM"/>
    <property type="match status" value="1"/>
</dbReference>
<feature type="binding site" evidence="12">
    <location>
        <position position="155"/>
    </location>
    <ligand>
        <name>GTP</name>
        <dbReference type="ChEBI" id="CHEBI:37565"/>
    </ligand>
</feature>
<dbReference type="GO" id="GO:0061798">
    <property type="term" value="F:GTP 3',8'-cyclase activity"/>
    <property type="evidence" value="ECO:0007669"/>
    <property type="project" value="UniProtKB-UniRule"/>
</dbReference>
<name>A0A2S8STC8_9BACT</name>
<dbReference type="NCBIfam" id="TIGR02666">
    <property type="entry name" value="moaA"/>
    <property type="match status" value="1"/>
</dbReference>
<comment type="subunit">
    <text evidence="12">Monomer and homodimer.</text>
</comment>
<evidence type="ECO:0000256" key="2">
    <source>
        <dbReference type="ARBA" id="ARBA00022485"/>
    </source>
</evidence>
<feature type="binding site" evidence="12">
    <location>
        <position position="251"/>
    </location>
    <ligand>
        <name>[4Fe-4S] cluster</name>
        <dbReference type="ChEBI" id="CHEBI:49883"/>
        <label>2</label>
        <note>4Fe-4S-substrate</note>
    </ligand>
</feature>
<dbReference type="Pfam" id="PF04055">
    <property type="entry name" value="Radical_SAM"/>
    <property type="match status" value="1"/>
</dbReference>
<dbReference type="InterPro" id="IPR010505">
    <property type="entry name" value="MoaA_twitch"/>
</dbReference>
<dbReference type="InterPro" id="IPR040064">
    <property type="entry name" value="MoaA-like"/>
</dbReference>
<feature type="binding site" evidence="12">
    <location>
        <begin position="256"/>
        <end position="258"/>
    </location>
    <ligand>
        <name>GTP</name>
        <dbReference type="ChEBI" id="CHEBI:37565"/>
    </ligand>
</feature>
<comment type="cofactor">
    <cofactor evidence="12">
        <name>[4Fe-4S] cluster</name>
        <dbReference type="ChEBI" id="CHEBI:49883"/>
    </cofactor>
    <text evidence="12">Binds 2 [4Fe-4S] clusters. Binds 1 [4Fe-4S] cluster coordinated with 3 cysteines and an exchangeable S-adenosyl-L-methionine and 1 [4Fe-4S] cluster coordinated with 3 cysteines and the GTP-derived substrate.</text>
</comment>
<evidence type="ECO:0000256" key="11">
    <source>
        <dbReference type="ARBA" id="ARBA00048697"/>
    </source>
</evidence>
<dbReference type="HAMAP" id="MF_01225_B">
    <property type="entry name" value="MoaA_B"/>
    <property type="match status" value="1"/>
</dbReference>
<dbReference type="SUPFAM" id="SSF102114">
    <property type="entry name" value="Radical SAM enzymes"/>
    <property type="match status" value="1"/>
</dbReference>
<dbReference type="NCBIfam" id="NF001199">
    <property type="entry name" value="PRK00164.2-1"/>
    <property type="match status" value="1"/>
</dbReference>
<accession>A0A2S8STC8</accession>
<evidence type="ECO:0000256" key="6">
    <source>
        <dbReference type="ARBA" id="ARBA00023004"/>
    </source>
</evidence>
<keyword evidence="2 12" id="KW-0004">4Fe-4S</keyword>
<organism evidence="14 15">
    <name type="scientific">Abditibacterium utsteinense</name>
    <dbReference type="NCBI Taxonomy" id="1960156"/>
    <lineage>
        <taxon>Bacteria</taxon>
        <taxon>Pseudomonadati</taxon>
        <taxon>Abditibacteriota</taxon>
        <taxon>Abditibacteriia</taxon>
        <taxon>Abditibacteriales</taxon>
        <taxon>Abditibacteriaceae</taxon>
        <taxon>Abditibacterium</taxon>
    </lineage>
</organism>